<dbReference type="InterPro" id="IPR021728">
    <property type="entry name" value="DUF3300"/>
</dbReference>
<reference evidence="3 4" key="1">
    <citation type="submission" date="2020-01" db="EMBL/GenBank/DDBJ databases">
        <authorList>
            <person name="Chen J."/>
            <person name="Zhu S."/>
            <person name="Yang J."/>
        </authorList>
    </citation>
    <scope>NUCLEOTIDE SEQUENCE [LARGE SCALE GENOMIC DNA]</scope>
    <source>
        <strain evidence="3 4">345S023</strain>
    </source>
</reference>
<evidence type="ECO:0000313" key="4">
    <source>
        <dbReference type="Proteomes" id="UP000470213"/>
    </source>
</evidence>
<feature type="compositionally biased region" description="Basic residues" evidence="1">
    <location>
        <begin position="442"/>
        <end position="456"/>
    </location>
</feature>
<feature type="compositionally biased region" description="Polar residues" evidence="1">
    <location>
        <begin position="385"/>
        <end position="397"/>
    </location>
</feature>
<dbReference type="Pfam" id="PF11737">
    <property type="entry name" value="DUF3300"/>
    <property type="match status" value="1"/>
</dbReference>
<name>A0A7X5RK04_9ALTE</name>
<evidence type="ECO:0000313" key="3">
    <source>
        <dbReference type="EMBL" id="NDV90407.1"/>
    </source>
</evidence>
<comment type="caution">
    <text evidence="3">The sequence shown here is derived from an EMBL/GenBank/DDBJ whole genome shotgun (WGS) entry which is preliminary data.</text>
</comment>
<evidence type="ECO:0000256" key="2">
    <source>
        <dbReference type="SAM" id="SignalP"/>
    </source>
</evidence>
<dbReference type="PANTHER" id="PTHR40269:SF1">
    <property type="entry name" value="OUTER MEMBRANE PROTEIN"/>
    <property type="match status" value="1"/>
</dbReference>
<dbReference type="EMBL" id="JAAAWN010000004">
    <property type="protein sequence ID" value="NDV90407.1"/>
    <property type="molecule type" value="Genomic_DNA"/>
</dbReference>
<gene>
    <name evidence="3" type="ORF">GTH32_04250</name>
</gene>
<dbReference type="Proteomes" id="UP000470213">
    <property type="component" value="Unassembled WGS sequence"/>
</dbReference>
<dbReference type="RefSeq" id="WP_163084000.1">
    <property type="nucleotide sequence ID" value="NZ_JAAAWN010000004.1"/>
</dbReference>
<protein>
    <submittedName>
        <fullName evidence="3">DUF3300 domain-containing protein</fullName>
    </submittedName>
</protein>
<accession>A0A7X5RK04</accession>
<feature type="chain" id="PRO_5031312465" evidence="2">
    <location>
        <begin position="26"/>
        <end position="456"/>
    </location>
</feature>
<sequence length="456" mass="52056">MKNIALTIALTFATSAAIVPQMVLASSTANTSVSNAQYTDAELDSLLAPIALYPDTLLTHILIASTYPLDVIAADRWRQSNTHLSAKQVEHVIAPIDWDPSVKALVPFTDILNTMAQDIEWMEQLGDNMLVNEERVLARVQDLRGHAMNAGNLTTNEYLSVEREKEIIYIAPRHRETVYVPYYNPTIVYGTWHHSIAPRHWHHGVSFHQRGGFYWSPQVHISALFYFGGIHWHNRYVVTHRQPVKTYYRGAPAKRVYSKGYQRWQHNVQHRRARYSPRIVHSTPKSFQHKRVVHTKPRASATRHVHVNGKKAPKLARKVAYRGEPSGKKHARVERALKSRPVAREHRPNTNVRPSKASVNKRVVGTHPVKPQPLRTAKAQDTKRQYTQKPRTPSQGAHRSAKTPRVETPKSHSFGNRNGRSKPQRYTTGGERRVKTQVKSQRVQRHGNRGQLSHKG</sequence>
<organism evidence="3 4">
    <name type="scientific">Alteromonas profundi</name>
    <dbReference type="NCBI Taxonomy" id="2696062"/>
    <lineage>
        <taxon>Bacteria</taxon>
        <taxon>Pseudomonadati</taxon>
        <taxon>Pseudomonadota</taxon>
        <taxon>Gammaproteobacteria</taxon>
        <taxon>Alteromonadales</taxon>
        <taxon>Alteromonadaceae</taxon>
        <taxon>Alteromonas/Salinimonas group</taxon>
        <taxon>Alteromonas</taxon>
    </lineage>
</organism>
<dbReference type="PANTHER" id="PTHR40269">
    <property type="entry name" value="OUTER MEMBRANE PROTEIN-RELATED"/>
    <property type="match status" value="1"/>
</dbReference>
<dbReference type="AlphaFoldDB" id="A0A7X5RK04"/>
<feature type="region of interest" description="Disordered" evidence="1">
    <location>
        <begin position="320"/>
        <end position="456"/>
    </location>
</feature>
<keyword evidence="4" id="KW-1185">Reference proteome</keyword>
<keyword evidence="2" id="KW-0732">Signal</keyword>
<evidence type="ECO:0000256" key="1">
    <source>
        <dbReference type="SAM" id="MobiDB-lite"/>
    </source>
</evidence>
<feature type="signal peptide" evidence="2">
    <location>
        <begin position="1"/>
        <end position="25"/>
    </location>
</feature>
<proteinExistence type="predicted"/>
<feature type="compositionally biased region" description="Basic and acidic residues" evidence="1">
    <location>
        <begin position="333"/>
        <end position="348"/>
    </location>
</feature>